<sequence length="140" mass="15623">MDQPAPPQPIAANLQPLLRELKAHGFKVRFEQPPKIGVYGLFEARSRTLWVHPITFELGISRQTLLHEAVHAAQSCPQGNLTRLGIAAPVSPLIAQEINSILFSNYHVKDRVLEQEAFSLQGQTNAPSILVKLLRQRCKT</sequence>
<evidence type="ECO:0000313" key="2">
    <source>
        <dbReference type="Proteomes" id="UP000240206"/>
    </source>
</evidence>
<proteinExistence type="predicted"/>
<protein>
    <recommendedName>
        <fullName evidence="3">IrrE N-terminal-like domain-containing protein</fullName>
    </recommendedName>
</protein>
<reference evidence="2" key="1">
    <citation type="submission" date="2018-03" db="EMBL/GenBank/DDBJ databases">
        <title>Ecological and genomic features of two cosmopolitan and abundant freshwater picocyanobacteria.</title>
        <authorList>
            <person name="Cabello-Yeves P.J."/>
            <person name="Picazo A."/>
            <person name="Camacho A."/>
            <person name="Callieri C."/>
            <person name="Rosselli R."/>
            <person name="Roda-Garcia J."/>
            <person name="Coutinho F.H."/>
            <person name="Rodriguez-Valera F."/>
        </authorList>
    </citation>
    <scope>NUCLEOTIDE SEQUENCE [LARGE SCALE GENOMIC DNA]</scope>
    <source>
        <strain evidence="2">Tous</strain>
    </source>
</reference>
<keyword evidence="2" id="KW-1185">Reference proteome</keyword>
<dbReference type="AlphaFoldDB" id="A0A2P7EHI7"/>
<organism evidence="1 2">
    <name type="scientific">Synechococcus lacustris str. Tous</name>
    <dbReference type="NCBI Taxonomy" id="1910958"/>
    <lineage>
        <taxon>Bacteria</taxon>
        <taxon>Bacillati</taxon>
        <taxon>Cyanobacteriota</taxon>
        <taxon>Cyanophyceae</taxon>
        <taxon>Synechococcales</taxon>
        <taxon>Synechococcaceae</taxon>
        <taxon>Synechococcus</taxon>
    </lineage>
</organism>
<gene>
    <name evidence="1" type="ORF">C7K08_01300</name>
</gene>
<dbReference type="RefSeq" id="WP_106498851.1">
    <property type="nucleotide sequence ID" value="NZ_PXVC01000003.1"/>
</dbReference>
<comment type="caution">
    <text evidence="1">The sequence shown here is derived from an EMBL/GenBank/DDBJ whole genome shotgun (WGS) entry which is preliminary data.</text>
</comment>
<evidence type="ECO:0000313" key="1">
    <source>
        <dbReference type="EMBL" id="PSI02685.1"/>
    </source>
</evidence>
<dbReference type="Proteomes" id="UP000240206">
    <property type="component" value="Unassembled WGS sequence"/>
</dbReference>
<dbReference type="EMBL" id="PXVC01000003">
    <property type="protein sequence ID" value="PSI02685.1"/>
    <property type="molecule type" value="Genomic_DNA"/>
</dbReference>
<accession>A0A2P7EHI7</accession>
<name>A0A2P7EHI7_9SYNE</name>
<evidence type="ECO:0008006" key="3">
    <source>
        <dbReference type="Google" id="ProtNLM"/>
    </source>
</evidence>